<accession>E1ZDP7</accession>
<keyword evidence="2 10" id="KW-0723">Serine/threonine-protein kinase</keyword>
<keyword evidence="3" id="KW-0808">Transferase</keyword>
<keyword evidence="14" id="KW-1185">Reference proteome</keyword>
<evidence type="ECO:0000259" key="12">
    <source>
        <dbReference type="PROSITE" id="PS50011"/>
    </source>
</evidence>
<feature type="compositionally biased region" description="Gly residues" evidence="11">
    <location>
        <begin position="235"/>
        <end position="245"/>
    </location>
</feature>
<keyword evidence="5" id="KW-0418">Kinase</keyword>
<proteinExistence type="inferred from homology"/>
<dbReference type="SUPFAM" id="SSF56112">
    <property type="entry name" value="Protein kinase-like (PK-like)"/>
    <property type="match status" value="1"/>
</dbReference>
<evidence type="ECO:0000256" key="1">
    <source>
        <dbReference type="ARBA" id="ARBA00012513"/>
    </source>
</evidence>
<dbReference type="RefSeq" id="XP_005848000.1">
    <property type="nucleotide sequence ID" value="XM_005847938.1"/>
</dbReference>
<comment type="similarity">
    <text evidence="10">Belongs to the protein kinase superfamily.</text>
</comment>
<evidence type="ECO:0000256" key="9">
    <source>
        <dbReference type="PROSITE-ProRule" id="PRU10141"/>
    </source>
</evidence>
<feature type="compositionally biased region" description="Gly residues" evidence="11">
    <location>
        <begin position="268"/>
        <end position="278"/>
    </location>
</feature>
<evidence type="ECO:0000256" key="5">
    <source>
        <dbReference type="ARBA" id="ARBA00022777"/>
    </source>
</evidence>
<gene>
    <name evidence="13" type="ORF">CHLNCDRAFT_145529</name>
</gene>
<dbReference type="PROSITE" id="PS50011">
    <property type="entry name" value="PROTEIN_KINASE_DOM"/>
    <property type="match status" value="1"/>
</dbReference>
<dbReference type="OrthoDB" id="248923at2759"/>
<dbReference type="InterPro" id="IPR052239">
    <property type="entry name" value="Ser/Thr-specific_kinases"/>
</dbReference>
<evidence type="ECO:0000256" key="7">
    <source>
        <dbReference type="ARBA" id="ARBA00047899"/>
    </source>
</evidence>
<dbReference type="EMBL" id="GL433843">
    <property type="protein sequence ID" value="EFN55898.1"/>
    <property type="molecule type" value="Genomic_DNA"/>
</dbReference>
<dbReference type="PANTHER" id="PTHR45998">
    <property type="entry name" value="SERINE/THREONINE-PROTEIN KINASE 16"/>
    <property type="match status" value="1"/>
</dbReference>
<evidence type="ECO:0000256" key="4">
    <source>
        <dbReference type="ARBA" id="ARBA00022741"/>
    </source>
</evidence>
<dbReference type="PROSITE" id="PS00108">
    <property type="entry name" value="PROTEIN_KINASE_ST"/>
    <property type="match status" value="1"/>
</dbReference>
<evidence type="ECO:0000256" key="2">
    <source>
        <dbReference type="ARBA" id="ARBA00022527"/>
    </source>
</evidence>
<keyword evidence="6 9" id="KW-0067">ATP-binding</keyword>
<sequence length="452" mass="48621">MDWWRQQIGACLDSVATQLPQLQTSLSQLGHSMGEWVGHLGAGGGAAGASAIGQEYELGARRLRVVRQLGEGGYSFVYLVREGAGSGGLLAAPAGTGLFALKRVLCGGPDQLSEAQHEVATMRRLRHPCLLPLLDAAVREQRTPDGGSRQVVLMLFPVYAQGNLFDFIQEQRQQWQRLAAGPARAALRRQQLREVLQLFLQVCAALHSMHSMEPPLAHRDVKPQNVLLRLRQEPDGGGSGGGGAGSAAPQQQQQQPRQGERQQWEAGEWGGGGSGGDAPGSAVVAVEEEGQQAQARWWQRRLAAWRERYEAVLMDFGSTRTARVVVRNRSEAMSVQEDAERQCTAPYRASELWDVPSFCAIDERVDVWSLGCLLYFLVCGQSPFERAAGEAGGSLMLAVVNGRLSWPDDAASSCPAGIKQLAAACLDTDPATRPAVAEVAAQADAILASLPT</sequence>
<dbReference type="PANTHER" id="PTHR45998:SF2">
    <property type="entry name" value="SERINE_THREONINE-PROTEIN KINASE 16"/>
    <property type="match status" value="1"/>
</dbReference>
<dbReference type="FunCoup" id="E1ZDP7">
    <property type="interactions" value="1817"/>
</dbReference>
<name>E1ZDP7_CHLVA</name>
<dbReference type="OMA" id="CIDDIIF"/>
<evidence type="ECO:0000256" key="6">
    <source>
        <dbReference type="ARBA" id="ARBA00022840"/>
    </source>
</evidence>
<evidence type="ECO:0000256" key="8">
    <source>
        <dbReference type="ARBA" id="ARBA00048679"/>
    </source>
</evidence>
<dbReference type="SMART" id="SM00220">
    <property type="entry name" value="S_TKc"/>
    <property type="match status" value="1"/>
</dbReference>
<feature type="domain" description="Protein kinase" evidence="12">
    <location>
        <begin position="63"/>
        <end position="447"/>
    </location>
</feature>
<comment type="catalytic activity">
    <reaction evidence="8">
        <text>L-seryl-[protein] + ATP = O-phospho-L-seryl-[protein] + ADP + H(+)</text>
        <dbReference type="Rhea" id="RHEA:17989"/>
        <dbReference type="Rhea" id="RHEA-COMP:9863"/>
        <dbReference type="Rhea" id="RHEA-COMP:11604"/>
        <dbReference type="ChEBI" id="CHEBI:15378"/>
        <dbReference type="ChEBI" id="CHEBI:29999"/>
        <dbReference type="ChEBI" id="CHEBI:30616"/>
        <dbReference type="ChEBI" id="CHEBI:83421"/>
        <dbReference type="ChEBI" id="CHEBI:456216"/>
        <dbReference type="EC" id="2.7.11.1"/>
    </reaction>
</comment>
<comment type="catalytic activity">
    <reaction evidence="7">
        <text>L-threonyl-[protein] + ATP = O-phospho-L-threonyl-[protein] + ADP + H(+)</text>
        <dbReference type="Rhea" id="RHEA:46608"/>
        <dbReference type="Rhea" id="RHEA-COMP:11060"/>
        <dbReference type="Rhea" id="RHEA-COMP:11605"/>
        <dbReference type="ChEBI" id="CHEBI:15378"/>
        <dbReference type="ChEBI" id="CHEBI:30013"/>
        <dbReference type="ChEBI" id="CHEBI:30616"/>
        <dbReference type="ChEBI" id="CHEBI:61977"/>
        <dbReference type="ChEBI" id="CHEBI:456216"/>
        <dbReference type="EC" id="2.7.11.1"/>
    </reaction>
</comment>
<evidence type="ECO:0000313" key="14">
    <source>
        <dbReference type="Proteomes" id="UP000008141"/>
    </source>
</evidence>
<dbReference type="InParanoid" id="E1ZDP7"/>
<evidence type="ECO:0000256" key="3">
    <source>
        <dbReference type="ARBA" id="ARBA00022679"/>
    </source>
</evidence>
<dbReference type="EC" id="2.7.11.1" evidence="1"/>
<feature type="region of interest" description="Disordered" evidence="11">
    <location>
        <begin position="231"/>
        <end position="281"/>
    </location>
</feature>
<dbReference type="Pfam" id="PF00069">
    <property type="entry name" value="Pkinase"/>
    <property type="match status" value="2"/>
</dbReference>
<dbReference type="InterPro" id="IPR000719">
    <property type="entry name" value="Prot_kinase_dom"/>
</dbReference>
<dbReference type="GO" id="GO:0005737">
    <property type="term" value="C:cytoplasm"/>
    <property type="evidence" value="ECO:0007669"/>
    <property type="project" value="TreeGrafter"/>
</dbReference>
<organism evidence="14">
    <name type="scientific">Chlorella variabilis</name>
    <name type="common">Green alga</name>
    <dbReference type="NCBI Taxonomy" id="554065"/>
    <lineage>
        <taxon>Eukaryota</taxon>
        <taxon>Viridiplantae</taxon>
        <taxon>Chlorophyta</taxon>
        <taxon>core chlorophytes</taxon>
        <taxon>Trebouxiophyceae</taxon>
        <taxon>Chlorellales</taxon>
        <taxon>Chlorellaceae</taxon>
        <taxon>Chlorella clade</taxon>
        <taxon>Chlorella</taxon>
    </lineage>
</organism>
<dbReference type="AlphaFoldDB" id="E1ZDP7"/>
<keyword evidence="4 9" id="KW-0547">Nucleotide-binding</keyword>
<dbReference type="Proteomes" id="UP000008141">
    <property type="component" value="Unassembled WGS sequence"/>
</dbReference>
<reference evidence="13 14" key="1">
    <citation type="journal article" date="2010" name="Plant Cell">
        <title>The Chlorella variabilis NC64A genome reveals adaptation to photosymbiosis, coevolution with viruses, and cryptic sex.</title>
        <authorList>
            <person name="Blanc G."/>
            <person name="Duncan G."/>
            <person name="Agarkova I."/>
            <person name="Borodovsky M."/>
            <person name="Gurnon J."/>
            <person name="Kuo A."/>
            <person name="Lindquist E."/>
            <person name="Lucas S."/>
            <person name="Pangilinan J."/>
            <person name="Polle J."/>
            <person name="Salamov A."/>
            <person name="Terry A."/>
            <person name="Yamada T."/>
            <person name="Dunigan D.D."/>
            <person name="Grigoriev I.V."/>
            <person name="Claverie J.M."/>
            <person name="Van Etten J.L."/>
        </authorList>
    </citation>
    <scope>NUCLEOTIDE SEQUENCE [LARGE SCALE GENOMIC DNA]</scope>
    <source>
        <strain evidence="13 14">NC64A</strain>
    </source>
</reference>
<dbReference type="PROSITE" id="PS00107">
    <property type="entry name" value="PROTEIN_KINASE_ATP"/>
    <property type="match status" value="1"/>
</dbReference>
<evidence type="ECO:0000256" key="10">
    <source>
        <dbReference type="RuleBase" id="RU000304"/>
    </source>
</evidence>
<dbReference type="Gene3D" id="1.10.510.10">
    <property type="entry name" value="Transferase(Phosphotransferase) domain 1"/>
    <property type="match status" value="2"/>
</dbReference>
<dbReference type="GO" id="GO:0004674">
    <property type="term" value="F:protein serine/threonine kinase activity"/>
    <property type="evidence" value="ECO:0007669"/>
    <property type="project" value="UniProtKB-KW"/>
</dbReference>
<dbReference type="InterPro" id="IPR017441">
    <property type="entry name" value="Protein_kinase_ATP_BS"/>
</dbReference>
<feature type="compositionally biased region" description="Low complexity" evidence="11">
    <location>
        <begin position="246"/>
        <end position="257"/>
    </location>
</feature>
<feature type="binding site" evidence="9">
    <location>
        <position position="102"/>
    </location>
    <ligand>
        <name>ATP</name>
        <dbReference type="ChEBI" id="CHEBI:30616"/>
    </ligand>
</feature>
<dbReference type="GeneID" id="17355495"/>
<dbReference type="InterPro" id="IPR011009">
    <property type="entry name" value="Kinase-like_dom_sf"/>
</dbReference>
<dbReference type="GO" id="GO:0005524">
    <property type="term" value="F:ATP binding"/>
    <property type="evidence" value="ECO:0007669"/>
    <property type="project" value="UniProtKB-UniRule"/>
</dbReference>
<dbReference type="KEGG" id="cvr:CHLNCDRAFT_145529"/>
<evidence type="ECO:0000256" key="11">
    <source>
        <dbReference type="SAM" id="MobiDB-lite"/>
    </source>
</evidence>
<dbReference type="eggNOG" id="KOG2345">
    <property type="taxonomic scope" value="Eukaryota"/>
</dbReference>
<dbReference type="InterPro" id="IPR008271">
    <property type="entry name" value="Ser/Thr_kinase_AS"/>
</dbReference>
<evidence type="ECO:0000313" key="13">
    <source>
        <dbReference type="EMBL" id="EFN55898.1"/>
    </source>
</evidence>
<protein>
    <recommendedName>
        <fullName evidence="1">non-specific serine/threonine protein kinase</fullName>
        <ecNumber evidence="1">2.7.11.1</ecNumber>
    </recommendedName>
</protein>